<dbReference type="KEGG" id="pfv:Psefu_0038"/>
<dbReference type="PROSITE" id="PS50931">
    <property type="entry name" value="HTH_LYSR"/>
    <property type="match status" value="1"/>
</dbReference>
<keyword evidence="4" id="KW-0804">Transcription</keyword>
<dbReference type="InterPro" id="IPR036390">
    <property type="entry name" value="WH_DNA-bd_sf"/>
</dbReference>
<evidence type="ECO:0000256" key="4">
    <source>
        <dbReference type="ARBA" id="ARBA00023163"/>
    </source>
</evidence>
<dbReference type="Gene3D" id="1.10.10.10">
    <property type="entry name" value="Winged helix-like DNA-binding domain superfamily/Winged helix DNA-binding domain"/>
    <property type="match status" value="1"/>
</dbReference>
<dbReference type="Pfam" id="PF03466">
    <property type="entry name" value="LysR_substrate"/>
    <property type="match status" value="1"/>
</dbReference>
<dbReference type="EMBL" id="CP002727">
    <property type="protein sequence ID" value="AEF20025.1"/>
    <property type="molecule type" value="Genomic_DNA"/>
</dbReference>
<dbReference type="SUPFAM" id="SSF46785">
    <property type="entry name" value="Winged helix' DNA-binding domain"/>
    <property type="match status" value="1"/>
</dbReference>
<accession>F6ACL8</accession>
<evidence type="ECO:0000256" key="2">
    <source>
        <dbReference type="ARBA" id="ARBA00023015"/>
    </source>
</evidence>
<dbReference type="Gene3D" id="3.40.190.10">
    <property type="entry name" value="Periplasmic binding protein-like II"/>
    <property type="match status" value="2"/>
</dbReference>
<evidence type="ECO:0000259" key="5">
    <source>
        <dbReference type="PROSITE" id="PS50931"/>
    </source>
</evidence>
<dbReference type="FunFam" id="1.10.10.10:FF:000001">
    <property type="entry name" value="LysR family transcriptional regulator"/>
    <property type="match status" value="1"/>
</dbReference>
<comment type="similarity">
    <text evidence="1">Belongs to the LysR transcriptional regulatory family.</text>
</comment>
<dbReference type="GO" id="GO:0003700">
    <property type="term" value="F:DNA-binding transcription factor activity"/>
    <property type="evidence" value="ECO:0007669"/>
    <property type="project" value="InterPro"/>
</dbReference>
<keyword evidence="7" id="KW-1185">Reference proteome</keyword>
<organism evidence="6 7">
    <name type="scientific">Pseudomonas fulva (strain 12-X)</name>
    <dbReference type="NCBI Taxonomy" id="743720"/>
    <lineage>
        <taxon>Bacteria</taxon>
        <taxon>Pseudomonadati</taxon>
        <taxon>Pseudomonadota</taxon>
        <taxon>Gammaproteobacteria</taxon>
        <taxon>Pseudomonadales</taxon>
        <taxon>Pseudomonadaceae</taxon>
        <taxon>Pseudomonas</taxon>
    </lineage>
</organism>
<evidence type="ECO:0000256" key="3">
    <source>
        <dbReference type="ARBA" id="ARBA00023125"/>
    </source>
</evidence>
<dbReference type="PANTHER" id="PTHR30346">
    <property type="entry name" value="TRANSCRIPTIONAL DUAL REGULATOR HCAR-RELATED"/>
    <property type="match status" value="1"/>
</dbReference>
<dbReference type="AlphaFoldDB" id="F6ACL8"/>
<dbReference type="HOGENOM" id="CLU_039613_6_4_6"/>
<feature type="domain" description="HTH lysR-type" evidence="5">
    <location>
        <begin position="1"/>
        <end position="58"/>
    </location>
</feature>
<dbReference type="InterPro" id="IPR000847">
    <property type="entry name" value="LysR_HTH_N"/>
</dbReference>
<evidence type="ECO:0000313" key="7">
    <source>
        <dbReference type="Proteomes" id="UP000000686"/>
    </source>
</evidence>
<dbReference type="Pfam" id="PF00126">
    <property type="entry name" value="HTH_1"/>
    <property type="match status" value="1"/>
</dbReference>
<keyword evidence="2" id="KW-0805">Transcription regulation</keyword>
<dbReference type="GO" id="GO:0032993">
    <property type="term" value="C:protein-DNA complex"/>
    <property type="evidence" value="ECO:0007669"/>
    <property type="project" value="TreeGrafter"/>
</dbReference>
<dbReference type="RefSeq" id="WP_013789168.1">
    <property type="nucleotide sequence ID" value="NC_015556.1"/>
</dbReference>
<dbReference type="SUPFAM" id="SSF53850">
    <property type="entry name" value="Periplasmic binding protein-like II"/>
    <property type="match status" value="1"/>
</dbReference>
<dbReference type="PANTHER" id="PTHR30346:SF17">
    <property type="entry name" value="LYSR FAMILY TRANSCRIPTIONAL REGULATOR"/>
    <property type="match status" value="1"/>
</dbReference>
<name>F6ACL8_PSEF1</name>
<dbReference type="CDD" id="cd08414">
    <property type="entry name" value="PBP2_LTTR_aromatics_like"/>
    <property type="match status" value="1"/>
</dbReference>
<dbReference type="GO" id="GO:0003677">
    <property type="term" value="F:DNA binding"/>
    <property type="evidence" value="ECO:0007669"/>
    <property type="project" value="UniProtKB-KW"/>
</dbReference>
<dbReference type="Proteomes" id="UP000000686">
    <property type="component" value="Chromosome"/>
</dbReference>
<evidence type="ECO:0000313" key="6">
    <source>
        <dbReference type="EMBL" id="AEF20025.1"/>
    </source>
</evidence>
<reference evidence="6 7" key="1">
    <citation type="submission" date="2011-04" db="EMBL/GenBank/DDBJ databases">
        <title>Complete sequence of Pseudomonas fulva 12-X.</title>
        <authorList>
            <consortium name="US DOE Joint Genome Institute"/>
            <person name="Lucas S."/>
            <person name="Han J."/>
            <person name="Lapidus A."/>
            <person name="Cheng J.-F."/>
            <person name="Goodwin L."/>
            <person name="Pitluck S."/>
            <person name="Peters L."/>
            <person name="Mikhailova N."/>
            <person name="Pagani I."/>
            <person name="Davenport K."/>
            <person name="Han C."/>
            <person name="Tapia R."/>
            <person name="Land M."/>
            <person name="Hauser L."/>
            <person name="Kyrpides N."/>
            <person name="Ivanova N."/>
            <person name="Pagani I."/>
            <person name="Lcollab F.I."/>
            <person name="Woyke T."/>
        </authorList>
    </citation>
    <scope>NUCLEOTIDE SEQUENCE [LARGE SCALE GENOMIC DNA]</scope>
    <source>
        <strain evidence="7">12-X</strain>
    </source>
</reference>
<gene>
    <name evidence="6" type="ordered locus">Psefu_0038</name>
</gene>
<dbReference type="OrthoDB" id="5289754at2"/>
<dbReference type="PRINTS" id="PR00039">
    <property type="entry name" value="HTHLYSR"/>
</dbReference>
<keyword evidence="3" id="KW-0238">DNA-binding</keyword>
<proteinExistence type="inferred from homology"/>
<dbReference type="eggNOG" id="COG0583">
    <property type="taxonomic scope" value="Bacteria"/>
</dbReference>
<sequence>MELRHLRYFVAVAEELHFGRAADLLGISQPPLSQQIQALEQELGVRLFERSNRHVALTDAGRLFLEETRQTLAQVSKSVDVVRRAQQGEIGELQIGFTASAPFVSIIPRAVFAFRQAFPAVHLDLQEMPSSQVCQALIDKKLQIGMIRPLELPTELDAVELLREPLVALLHAGHPLAGEQNGGLALAELADEPFVFFPRSYGTGLHAQLFGLARQAGFTPRITQEAHEALTIIGLVAAGLGVSVLPASFRRIRIDGVVFRTLTDTDATTAVWLVKRRQERSPLAQAFIDLLTREVQALK</sequence>
<dbReference type="STRING" id="743720.Psefu_0038"/>
<dbReference type="InterPro" id="IPR036388">
    <property type="entry name" value="WH-like_DNA-bd_sf"/>
</dbReference>
<evidence type="ECO:0000256" key="1">
    <source>
        <dbReference type="ARBA" id="ARBA00009437"/>
    </source>
</evidence>
<dbReference type="InterPro" id="IPR005119">
    <property type="entry name" value="LysR_subst-bd"/>
</dbReference>
<protein>
    <submittedName>
        <fullName evidence="6">Transcriptional regulator, LysR family</fullName>
    </submittedName>
</protein>